<dbReference type="Proteomes" id="UP001055336">
    <property type="component" value="Chromosome"/>
</dbReference>
<protein>
    <submittedName>
        <fullName evidence="2">GPI inositol-deacylase</fullName>
    </submittedName>
</protein>
<dbReference type="Gene3D" id="3.40.50.1820">
    <property type="entry name" value="alpha/beta hydrolase"/>
    <property type="match status" value="1"/>
</dbReference>
<keyword evidence="3" id="KW-1185">Reference proteome</keyword>
<gene>
    <name evidence="2" type="ORF">MKK62_12670</name>
</gene>
<accession>A0ABY3VS72</accession>
<evidence type="ECO:0000313" key="2">
    <source>
        <dbReference type="EMBL" id="UMB71995.1"/>
    </source>
</evidence>
<dbReference type="RefSeq" id="WP_240263722.1">
    <property type="nucleotide sequence ID" value="NZ_CP092488.2"/>
</dbReference>
<name>A0ABY3VS72_9MYCO</name>
<proteinExistence type="predicted"/>
<evidence type="ECO:0000313" key="3">
    <source>
        <dbReference type="Proteomes" id="UP001055336"/>
    </source>
</evidence>
<dbReference type="EMBL" id="CP092488">
    <property type="protein sequence ID" value="UMB71995.1"/>
    <property type="molecule type" value="Genomic_DNA"/>
</dbReference>
<reference evidence="2" key="1">
    <citation type="submission" date="2022-08" db="EMBL/GenBank/DDBJ databases">
        <title>Whole genome sequencing of non-tuberculosis mycobacteria type-strains.</title>
        <authorList>
            <person name="Igarashi Y."/>
            <person name="Osugi A."/>
            <person name="Mitarai S."/>
        </authorList>
    </citation>
    <scope>NUCLEOTIDE SEQUENCE</scope>
    <source>
        <strain evidence="2">DSM 45127</strain>
    </source>
</reference>
<organism evidence="2 3">
    <name type="scientific">Mycobacterium paraterrae</name>
    <dbReference type="NCBI Taxonomy" id="577492"/>
    <lineage>
        <taxon>Bacteria</taxon>
        <taxon>Bacillati</taxon>
        <taxon>Actinomycetota</taxon>
        <taxon>Actinomycetes</taxon>
        <taxon>Mycobacteriales</taxon>
        <taxon>Mycobacteriaceae</taxon>
        <taxon>Mycobacterium</taxon>
    </lineage>
</organism>
<dbReference type="SUPFAM" id="SSF53474">
    <property type="entry name" value="alpha/beta-Hydrolases"/>
    <property type="match status" value="1"/>
</dbReference>
<sequence length="423" mass="45283">MQRSDICAVGDLAGEATTVLTNLVRGMHAGIAGRVFNSIGPSATPTRTIHDGISRAVYTGVDHGLRGVTRAAGVVAAEIWGDETDEALESRSDSVGAAIAAVNGIYGDELSDLENPLAGAMVIRSGGKSVALTTDALTAAYPDATGRVVVFVHGWCMNEQAWSRRARDADDTRSYGERLREDLGYSPILLRYNTGLHISVNGRTLADVLELLHDRWPIPVAELVLVGHSMGGLVVRSACHYGADEEHAWTAKVSKVVCLGSPHLGADLEKGVNVASWLLAKLPETQAIAAFLNARSDGVKDLRYGACLDEDWLDADPDEFLRDRCHEAPFLPHATYHFVSSTVAPSLLGMIAGDHLVRSNSAAGLGKSRRIPFQPELGLTLTGLNHFDLLNHPLVYAKLRDWLSPSTLPCGVGDQGRDVSGDR</sequence>
<dbReference type="InterPro" id="IPR029058">
    <property type="entry name" value="AB_hydrolase_fold"/>
</dbReference>
<feature type="domain" description="GPI inositol-deacylase PGAP1-like alpha/beta" evidence="1">
    <location>
        <begin position="144"/>
        <end position="268"/>
    </location>
</feature>
<evidence type="ECO:0000259" key="1">
    <source>
        <dbReference type="Pfam" id="PF07819"/>
    </source>
</evidence>
<dbReference type="Pfam" id="PF07819">
    <property type="entry name" value="PGAP1"/>
    <property type="match status" value="1"/>
</dbReference>
<dbReference type="InterPro" id="IPR012908">
    <property type="entry name" value="PGAP1-ab_dom-like"/>
</dbReference>